<dbReference type="PIRSF" id="PIRSF006593">
    <property type="entry name" value="UCP006593"/>
    <property type="match status" value="1"/>
</dbReference>
<evidence type="ECO:0000259" key="1">
    <source>
        <dbReference type="Pfam" id="PF01937"/>
    </source>
</evidence>
<evidence type="ECO:0000313" key="3">
    <source>
        <dbReference type="Proteomes" id="UP000824078"/>
    </source>
</evidence>
<gene>
    <name evidence="2" type="ORF">IAD17_06865</name>
</gene>
<reference evidence="2" key="1">
    <citation type="submission" date="2020-10" db="EMBL/GenBank/DDBJ databases">
        <authorList>
            <person name="Gilroy R."/>
        </authorList>
    </citation>
    <scope>NUCLEOTIDE SEQUENCE</scope>
    <source>
        <strain evidence="2">ChiHjej12B11-29160</strain>
    </source>
</reference>
<feature type="domain" description="Damage-control phosphatase ARMT1-like metal-binding" evidence="1">
    <location>
        <begin position="15"/>
        <end position="291"/>
    </location>
</feature>
<organism evidence="2 3">
    <name type="scientific">Candidatus Coprovicinus avistercoris</name>
    <dbReference type="NCBI Taxonomy" id="2840754"/>
    <lineage>
        <taxon>Bacteria</taxon>
        <taxon>Bacillati</taxon>
        <taxon>Actinomycetota</taxon>
        <taxon>Coriobacteriia</taxon>
        <taxon>Coriobacteriales</taxon>
        <taxon>Coriobacteriaceae</taxon>
        <taxon>Coriobacteriaceae incertae sedis</taxon>
        <taxon>Candidatus Coprovicinus</taxon>
    </lineage>
</organism>
<dbReference type="Gene3D" id="3.40.50.10880">
    <property type="entry name" value="Uncharacterised protein PF01937, DUF89, domain 3"/>
    <property type="match status" value="1"/>
</dbReference>
<accession>A0A9D1HYV7</accession>
<dbReference type="InterPro" id="IPR002791">
    <property type="entry name" value="ARMT1-like_metal-bd"/>
</dbReference>
<dbReference type="AlphaFoldDB" id="A0A9D1HYV7"/>
<sequence length="302" mass="33243">MAEATTMSSTIPQSPDCRGCYEKQVRRIATFCNLSDDVLSQMLDIKDSLLEEIGGERVKPTHMGTLLERIMPLVGTNDPYHDIKIQYNQLLLDREPECLEQIAAADNPFQLALRYAAAGNLIDFGSKNTFTQDDVTALLDRVPDITFALDDSAELLEQIRSAQNIMYLGDNCGEIVLDKILIEQILQENPNVQVTFGVRGGPIINDVTVEDAQQVGMDRVARVLPSGVAIPTTIVEDSTEEFQRTFYNADVVISKGMGNFETLGDGCGRGNVFFLLMTKCDLVADIIGAPLMTLVCKQNEAV</sequence>
<comment type="caution">
    <text evidence="2">The sequence shown here is derived from an EMBL/GenBank/DDBJ whole genome shotgun (WGS) entry which is preliminary data.</text>
</comment>
<dbReference type="Gene3D" id="1.10.285.20">
    <property type="entry name" value="Uncharacterised protein PF01937, DUF89, domain 2"/>
    <property type="match status" value="1"/>
</dbReference>
<dbReference type="InterPro" id="IPR036075">
    <property type="entry name" value="ARMT-1-like_metal-bd_sf"/>
</dbReference>
<proteinExistence type="predicted"/>
<dbReference type="Pfam" id="PF01937">
    <property type="entry name" value="ARMT1-like_dom"/>
    <property type="match status" value="1"/>
</dbReference>
<dbReference type="SUPFAM" id="SSF111321">
    <property type="entry name" value="AF1104-like"/>
    <property type="match status" value="1"/>
</dbReference>
<name>A0A9D1HYV7_9ACTN</name>
<dbReference type="EMBL" id="DVMQ01000018">
    <property type="protein sequence ID" value="HIU24627.1"/>
    <property type="molecule type" value="Genomic_DNA"/>
</dbReference>
<reference evidence="2" key="2">
    <citation type="journal article" date="2021" name="PeerJ">
        <title>Extensive microbial diversity within the chicken gut microbiome revealed by metagenomics and culture.</title>
        <authorList>
            <person name="Gilroy R."/>
            <person name="Ravi A."/>
            <person name="Getino M."/>
            <person name="Pursley I."/>
            <person name="Horton D.L."/>
            <person name="Alikhan N.F."/>
            <person name="Baker D."/>
            <person name="Gharbi K."/>
            <person name="Hall N."/>
            <person name="Watson M."/>
            <person name="Adriaenssens E.M."/>
            <person name="Foster-Nyarko E."/>
            <person name="Jarju S."/>
            <person name="Secka A."/>
            <person name="Antonio M."/>
            <person name="Oren A."/>
            <person name="Chaudhuri R.R."/>
            <person name="La Ragione R."/>
            <person name="Hildebrand F."/>
            <person name="Pallen M.J."/>
        </authorList>
    </citation>
    <scope>NUCLEOTIDE SEQUENCE</scope>
    <source>
        <strain evidence="2">ChiHjej12B11-29160</strain>
    </source>
</reference>
<dbReference type="Proteomes" id="UP000824078">
    <property type="component" value="Unassembled WGS sequence"/>
</dbReference>
<evidence type="ECO:0000313" key="2">
    <source>
        <dbReference type="EMBL" id="HIU24627.1"/>
    </source>
</evidence>
<protein>
    <submittedName>
        <fullName evidence="2">DUF89 family protein</fullName>
    </submittedName>
</protein>
<dbReference type="InterPro" id="IPR014444">
    <property type="entry name" value="PH1575-like"/>
</dbReference>